<feature type="region of interest" description="Disordered" evidence="1">
    <location>
        <begin position="428"/>
        <end position="458"/>
    </location>
</feature>
<evidence type="ECO:0000313" key="3">
    <source>
        <dbReference type="Proteomes" id="UP001498469"/>
    </source>
</evidence>
<dbReference type="RefSeq" id="WP_216247523.1">
    <property type="nucleotide sequence ID" value="NZ_JAZHFS010000001.1"/>
</dbReference>
<dbReference type="InterPro" id="IPR021145">
    <property type="entry name" value="Portal_protein_SPP1_Gp6-like"/>
</dbReference>
<keyword evidence="3" id="KW-1185">Reference proteome</keyword>
<comment type="caution">
    <text evidence="2">The sequence shown here is derived from an EMBL/GenBank/DDBJ whole genome shotgun (WGS) entry which is preliminary data.</text>
</comment>
<gene>
    <name evidence="2" type="ORF">SJI18_01070</name>
</gene>
<evidence type="ECO:0000256" key="1">
    <source>
        <dbReference type="SAM" id="MobiDB-lite"/>
    </source>
</evidence>
<dbReference type="Proteomes" id="UP001498469">
    <property type="component" value="Unassembled WGS sequence"/>
</dbReference>
<sequence length="458" mass="52634">MFDLASNKELLEKVFARFQMQWHIYQKMYYYYCGITDTGKAFNATQGGAFDDPMIDNFIDAEGAGNYNFVNDRFNNRINTNFVKRFVKEEVSYSVGNDITYISKSSNDDIVNTLKYNLAHWKEDHDSVLAKNMLIYSTAYELYYLDKNADFCSRVISPRHGFAYTDNCGNIIFFLHIFRNAFDPKMYIDIYTDNEIIHCDETFTEASRQPHLFGEVPVGIANLSEEGWLDSVYHDIKTLQDAYETNLSDISQEITEFRNAYLAFKNAQVDETDLPEMKKNGIIQFKGDGSAEWLVKNINDTFIQNTLTTLQEVMYKIAAHIDTNEKASSNTSSLALRAKLISLEEKCKLNQKALSNCIKTRNRMLFHILNNLKNTNYDYKDIKIKYTANIPSDDFIMAQTIAQLGDKISIETAVAQLSFVDNPKEEKKKLEEQNKANSIGNNLLNPPIKTEPVVVNKQ</sequence>
<reference evidence="2 3" key="1">
    <citation type="submission" date="2023-11" db="EMBL/GenBank/DDBJ databases">
        <title>Draft genome sequence of a psychrophilic Clostridium strain from permafrost water brine.</title>
        <authorList>
            <person name="Shcherbakova V.A."/>
            <person name="Trubitsyn V.E."/>
            <person name="Zakharyuk A.G."/>
        </authorList>
    </citation>
    <scope>NUCLEOTIDE SEQUENCE [LARGE SCALE GENOMIC DNA]</scope>
    <source>
        <strain evidence="2 3">14F</strain>
    </source>
</reference>
<accession>A0ABU7UJ80</accession>
<evidence type="ECO:0000313" key="2">
    <source>
        <dbReference type="EMBL" id="MEF2110894.1"/>
    </source>
</evidence>
<proteinExistence type="predicted"/>
<feature type="compositionally biased region" description="Polar residues" evidence="1">
    <location>
        <begin position="435"/>
        <end position="444"/>
    </location>
</feature>
<name>A0ABU7UJ80_9CLOT</name>
<organism evidence="2 3">
    <name type="scientific">Clostridium frigoriphilum</name>
    <dbReference type="NCBI Taxonomy" id="443253"/>
    <lineage>
        <taxon>Bacteria</taxon>
        <taxon>Bacillati</taxon>
        <taxon>Bacillota</taxon>
        <taxon>Clostridia</taxon>
        <taxon>Eubacteriales</taxon>
        <taxon>Clostridiaceae</taxon>
        <taxon>Clostridium</taxon>
    </lineage>
</organism>
<dbReference type="Pfam" id="PF05133">
    <property type="entry name" value="SPP1_portal"/>
    <property type="match status" value="1"/>
</dbReference>
<dbReference type="EMBL" id="JAZHFS010000001">
    <property type="protein sequence ID" value="MEF2110894.1"/>
    <property type="molecule type" value="Genomic_DNA"/>
</dbReference>
<protein>
    <submittedName>
        <fullName evidence="2">Phage portal protein</fullName>
    </submittedName>
</protein>